<accession>A0A7V0Z7D5</accession>
<dbReference type="Gene3D" id="3.30.420.10">
    <property type="entry name" value="Ribonuclease H-like superfamily/Ribonuclease H"/>
    <property type="match status" value="1"/>
</dbReference>
<sequence length="154" mass="18519">MRKWYCPHPDSGSEIINLALMSYCEARGIRLVRSRPYHKNDNPVVESRNFTLIRSYVGYRRYDTDAKFRVLKELLPLISQVHNYFISKVYDIDTPYNRVLRSLDVSEEKKQELRERKIGLSYLKLLQRIHYLQKNLDQAYKEKYNPVLKDDEDD</sequence>
<dbReference type="InterPro" id="IPR001584">
    <property type="entry name" value="Integrase_cat-core"/>
</dbReference>
<organism evidence="2">
    <name type="scientific">candidate division WOR-3 bacterium</name>
    <dbReference type="NCBI Taxonomy" id="2052148"/>
    <lineage>
        <taxon>Bacteria</taxon>
        <taxon>Bacteria division WOR-3</taxon>
    </lineage>
</organism>
<protein>
    <recommendedName>
        <fullName evidence="1">Integrase catalytic domain-containing protein</fullName>
    </recommendedName>
</protein>
<name>A0A7V0Z7D5_UNCW3</name>
<proteinExistence type="predicted"/>
<reference evidence="2" key="1">
    <citation type="journal article" date="2020" name="mSystems">
        <title>Genome- and Community-Level Interaction Insights into Carbon Utilization and Element Cycling Functions of Hydrothermarchaeota in Hydrothermal Sediment.</title>
        <authorList>
            <person name="Zhou Z."/>
            <person name="Liu Y."/>
            <person name="Xu W."/>
            <person name="Pan J."/>
            <person name="Luo Z.H."/>
            <person name="Li M."/>
        </authorList>
    </citation>
    <scope>NUCLEOTIDE SEQUENCE [LARGE SCALE GENOMIC DNA]</scope>
    <source>
        <strain evidence="2">SpSt-258</strain>
    </source>
</reference>
<dbReference type="AlphaFoldDB" id="A0A7V0Z7D5"/>
<comment type="caution">
    <text evidence="2">The sequence shown here is derived from an EMBL/GenBank/DDBJ whole genome shotgun (WGS) entry which is preliminary data.</text>
</comment>
<evidence type="ECO:0000313" key="2">
    <source>
        <dbReference type="EMBL" id="HDY60036.1"/>
    </source>
</evidence>
<feature type="domain" description="Integrase catalytic" evidence="1">
    <location>
        <begin position="1"/>
        <end position="103"/>
    </location>
</feature>
<dbReference type="GO" id="GO:0003676">
    <property type="term" value="F:nucleic acid binding"/>
    <property type="evidence" value="ECO:0007669"/>
    <property type="project" value="InterPro"/>
</dbReference>
<dbReference type="GO" id="GO:0015074">
    <property type="term" value="P:DNA integration"/>
    <property type="evidence" value="ECO:0007669"/>
    <property type="project" value="InterPro"/>
</dbReference>
<dbReference type="EMBL" id="DSKY01000022">
    <property type="protein sequence ID" value="HDY60036.1"/>
    <property type="molecule type" value="Genomic_DNA"/>
</dbReference>
<dbReference type="InterPro" id="IPR012337">
    <property type="entry name" value="RNaseH-like_sf"/>
</dbReference>
<gene>
    <name evidence="2" type="ORF">ENP86_10920</name>
</gene>
<dbReference type="SUPFAM" id="SSF53098">
    <property type="entry name" value="Ribonuclease H-like"/>
    <property type="match status" value="1"/>
</dbReference>
<evidence type="ECO:0000259" key="1">
    <source>
        <dbReference type="PROSITE" id="PS50994"/>
    </source>
</evidence>
<dbReference type="PROSITE" id="PS50994">
    <property type="entry name" value="INTEGRASE"/>
    <property type="match status" value="1"/>
</dbReference>
<dbReference type="InterPro" id="IPR036397">
    <property type="entry name" value="RNaseH_sf"/>
</dbReference>